<keyword evidence="1" id="KW-0175">Coiled coil</keyword>
<organism evidence="3 4">
    <name type="scientific">Paenibacillus oceani</name>
    <dbReference type="NCBI Taxonomy" id="2772510"/>
    <lineage>
        <taxon>Bacteria</taxon>
        <taxon>Bacillati</taxon>
        <taxon>Bacillota</taxon>
        <taxon>Bacilli</taxon>
        <taxon>Bacillales</taxon>
        <taxon>Paenibacillaceae</taxon>
        <taxon>Paenibacillus</taxon>
    </lineage>
</organism>
<feature type="coiled-coil region" evidence="1">
    <location>
        <begin position="78"/>
        <end position="105"/>
    </location>
</feature>
<dbReference type="EMBL" id="JACXJA010000049">
    <property type="protein sequence ID" value="MBD2865890.1"/>
    <property type="molecule type" value="Genomic_DNA"/>
</dbReference>
<evidence type="ECO:0000313" key="4">
    <source>
        <dbReference type="Proteomes" id="UP000639396"/>
    </source>
</evidence>
<evidence type="ECO:0000313" key="3">
    <source>
        <dbReference type="EMBL" id="MBD2865890.1"/>
    </source>
</evidence>
<sequence>MVNSNVGGFVLAKEILSVFIYVKDLEKSKQWYSEVLGLNFGGFDGNRTNQLGVGLVLFEKENFSPCSESLFVIQTSNLEESYNKLKELRVEVSEINREINCFNLKDLDGNVITVWQ</sequence>
<evidence type="ECO:0000256" key="1">
    <source>
        <dbReference type="SAM" id="Coils"/>
    </source>
</evidence>
<dbReference type="SUPFAM" id="SSF54593">
    <property type="entry name" value="Glyoxalase/Bleomycin resistance protein/Dihydroxybiphenyl dioxygenase"/>
    <property type="match status" value="1"/>
</dbReference>
<keyword evidence="4" id="KW-1185">Reference proteome</keyword>
<dbReference type="InterPro" id="IPR029068">
    <property type="entry name" value="Glyas_Bleomycin-R_OHBP_Dase"/>
</dbReference>
<dbReference type="Gene3D" id="3.10.180.10">
    <property type="entry name" value="2,3-Dihydroxybiphenyl 1,2-Dioxygenase, domain 1"/>
    <property type="match status" value="1"/>
</dbReference>
<reference evidence="3" key="1">
    <citation type="submission" date="2020-09" db="EMBL/GenBank/DDBJ databases">
        <title>A novel bacterium of genus Paenibacillus, isolated from South China Sea.</title>
        <authorList>
            <person name="Huang H."/>
            <person name="Mo K."/>
            <person name="Hu Y."/>
        </authorList>
    </citation>
    <scope>NUCLEOTIDE SEQUENCE</scope>
    <source>
        <strain evidence="3">IB182363</strain>
    </source>
</reference>
<dbReference type="Proteomes" id="UP000639396">
    <property type="component" value="Unassembled WGS sequence"/>
</dbReference>
<protein>
    <submittedName>
        <fullName evidence="3">VOC family protein</fullName>
    </submittedName>
</protein>
<comment type="caution">
    <text evidence="3">The sequence shown here is derived from an EMBL/GenBank/DDBJ whole genome shotgun (WGS) entry which is preliminary data.</text>
</comment>
<accession>A0A927CE17</accession>
<dbReference type="RefSeq" id="WP_190931513.1">
    <property type="nucleotide sequence ID" value="NZ_JACXJA010000049.1"/>
</dbReference>
<dbReference type="InterPro" id="IPR004360">
    <property type="entry name" value="Glyas_Fos-R_dOase_dom"/>
</dbReference>
<dbReference type="Pfam" id="PF00903">
    <property type="entry name" value="Glyoxalase"/>
    <property type="match status" value="1"/>
</dbReference>
<name>A0A927CE17_9BACL</name>
<dbReference type="AlphaFoldDB" id="A0A927CE17"/>
<proteinExistence type="predicted"/>
<gene>
    <name evidence="3" type="ORF">IDH45_28295</name>
</gene>
<feature type="domain" description="Glyoxalase/fosfomycin resistance/dioxygenase" evidence="2">
    <location>
        <begin position="16"/>
        <end position="111"/>
    </location>
</feature>
<evidence type="ECO:0000259" key="2">
    <source>
        <dbReference type="Pfam" id="PF00903"/>
    </source>
</evidence>